<protein>
    <submittedName>
        <fullName evidence="1">Uncharacterized protein</fullName>
    </submittedName>
</protein>
<dbReference type="Proteomes" id="UP001159363">
    <property type="component" value="Chromosome 3"/>
</dbReference>
<name>A0ABQ9I255_9NEOP</name>
<gene>
    <name evidence="1" type="ORF">PR048_009600</name>
</gene>
<organism evidence="1 2">
    <name type="scientific">Dryococelus australis</name>
    <dbReference type="NCBI Taxonomy" id="614101"/>
    <lineage>
        <taxon>Eukaryota</taxon>
        <taxon>Metazoa</taxon>
        <taxon>Ecdysozoa</taxon>
        <taxon>Arthropoda</taxon>
        <taxon>Hexapoda</taxon>
        <taxon>Insecta</taxon>
        <taxon>Pterygota</taxon>
        <taxon>Neoptera</taxon>
        <taxon>Polyneoptera</taxon>
        <taxon>Phasmatodea</taxon>
        <taxon>Verophasmatodea</taxon>
        <taxon>Anareolatae</taxon>
        <taxon>Phasmatidae</taxon>
        <taxon>Eurycanthinae</taxon>
        <taxon>Dryococelus</taxon>
    </lineage>
</organism>
<dbReference type="EMBL" id="JARBHB010000003">
    <property type="protein sequence ID" value="KAJ8890093.1"/>
    <property type="molecule type" value="Genomic_DNA"/>
</dbReference>
<comment type="caution">
    <text evidence="1">The sequence shown here is derived from an EMBL/GenBank/DDBJ whole genome shotgun (WGS) entry which is preliminary data.</text>
</comment>
<evidence type="ECO:0000313" key="2">
    <source>
        <dbReference type="Proteomes" id="UP001159363"/>
    </source>
</evidence>
<evidence type="ECO:0000313" key="1">
    <source>
        <dbReference type="EMBL" id="KAJ8890093.1"/>
    </source>
</evidence>
<proteinExistence type="predicted"/>
<reference evidence="1 2" key="1">
    <citation type="submission" date="2023-02" db="EMBL/GenBank/DDBJ databases">
        <title>LHISI_Scaffold_Assembly.</title>
        <authorList>
            <person name="Stuart O.P."/>
            <person name="Cleave R."/>
            <person name="Magrath M.J.L."/>
            <person name="Mikheyev A.S."/>
        </authorList>
    </citation>
    <scope>NUCLEOTIDE SEQUENCE [LARGE SCALE GENOMIC DNA]</scope>
    <source>
        <strain evidence="1">Daus_M_001</strain>
        <tissue evidence="1">Leg muscle</tissue>
    </source>
</reference>
<keyword evidence="2" id="KW-1185">Reference proteome</keyword>
<accession>A0ABQ9I255</accession>
<sequence length="105" mass="11943">MCTMEEIPGLPVVHPNVEIMQVDPQSVSSLVRTFQDEHDTPFKLQGQSHRVLKKRSLQALVSTPKRRFSLKPKKVVASTSNKNSENFYLGSKFKSIKKAVLENYL</sequence>